<dbReference type="Proteomes" id="UP000772434">
    <property type="component" value="Unassembled WGS sequence"/>
</dbReference>
<keyword evidence="3" id="KW-1185">Reference proteome</keyword>
<evidence type="ECO:0008006" key="4">
    <source>
        <dbReference type="Google" id="ProtNLM"/>
    </source>
</evidence>
<proteinExistence type="predicted"/>
<evidence type="ECO:0000313" key="3">
    <source>
        <dbReference type="Proteomes" id="UP000772434"/>
    </source>
</evidence>
<dbReference type="SUPFAM" id="SSF52540">
    <property type="entry name" value="P-loop containing nucleoside triphosphate hydrolases"/>
    <property type="match status" value="1"/>
</dbReference>
<feature type="region of interest" description="Disordered" evidence="1">
    <location>
        <begin position="1"/>
        <end position="26"/>
    </location>
</feature>
<dbReference type="InterPro" id="IPR027417">
    <property type="entry name" value="P-loop_NTPase"/>
</dbReference>
<dbReference type="OrthoDB" id="59699at2759"/>
<accession>A0A9P5PA44</accession>
<evidence type="ECO:0000313" key="2">
    <source>
        <dbReference type="EMBL" id="KAF9059037.1"/>
    </source>
</evidence>
<gene>
    <name evidence="2" type="ORF">BDP27DRAFT_1431904</name>
</gene>
<dbReference type="EMBL" id="JADNRY010000330">
    <property type="protein sequence ID" value="KAF9059037.1"/>
    <property type="molecule type" value="Genomic_DNA"/>
</dbReference>
<protein>
    <recommendedName>
        <fullName evidence="4">G domain-containing protein</fullName>
    </recommendedName>
</protein>
<dbReference type="CDD" id="cd00882">
    <property type="entry name" value="Ras_like_GTPase"/>
    <property type="match status" value="1"/>
</dbReference>
<organism evidence="2 3">
    <name type="scientific">Rhodocollybia butyracea</name>
    <dbReference type="NCBI Taxonomy" id="206335"/>
    <lineage>
        <taxon>Eukaryota</taxon>
        <taxon>Fungi</taxon>
        <taxon>Dikarya</taxon>
        <taxon>Basidiomycota</taxon>
        <taxon>Agaricomycotina</taxon>
        <taxon>Agaricomycetes</taxon>
        <taxon>Agaricomycetidae</taxon>
        <taxon>Agaricales</taxon>
        <taxon>Marasmiineae</taxon>
        <taxon>Omphalotaceae</taxon>
        <taxon>Rhodocollybia</taxon>
    </lineage>
</organism>
<evidence type="ECO:0000256" key="1">
    <source>
        <dbReference type="SAM" id="MobiDB-lite"/>
    </source>
</evidence>
<dbReference type="Gene3D" id="3.40.50.300">
    <property type="entry name" value="P-loop containing nucleotide triphosphate hydrolases"/>
    <property type="match status" value="1"/>
</dbReference>
<comment type="caution">
    <text evidence="2">The sequence shown here is derived from an EMBL/GenBank/DDBJ whole genome shotgun (WGS) entry which is preliminary data.</text>
</comment>
<sequence>MSPLRVDVRLPSSSSSRSSGSSSGLLSPDSVVLAFEKFSNVTETVKEYCPRIRILVMGRRNAGKTTLLKKMTNSSDGQVVMHNEKGKIVSEPGILEPSVERGGSHIEYEITYPSDLDYVFHDSKGMEAGSEMELKILRDFIDGRRDRKFMKDQLHVIWLCLPVDNDRPLGPHEMAFFENAGTRGVPVIAIFTKFEWRVTKAYDILRDSGKDHSEAKKGALQLARNEFEETVVRQRFHDGLSHKPIQYIYLQDMNRGGNCDQLTEVTALVVQTAVNQKLFREIKQHSVKVSMAIALANAISMTKLKAQLAVGERSLIKAWTIFLLSLFAQWDVSQLLLVERPGVLIIKDF</sequence>
<dbReference type="AlphaFoldDB" id="A0A9P5PA44"/>
<feature type="compositionally biased region" description="Low complexity" evidence="1">
    <location>
        <begin position="9"/>
        <end position="26"/>
    </location>
</feature>
<reference evidence="2" key="1">
    <citation type="submission" date="2020-11" db="EMBL/GenBank/DDBJ databases">
        <authorList>
            <consortium name="DOE Joint Genome Institute"/>
            <person name="Ahrendt S."/>
            <person name="Riley R."/>
            <person name="Andreopoulos W."/>
            <person name="Labutti K."/>
            <person name="Pangilinan J."/>
            <person name="Ruiz-Duenas F.J."/>
            <person name="Barrasa J.M."/>
            <person name="Sanchez-Garcia M."/>
            <person name="Camarero S."/>
            <person name="Miyauchi S."/>
            <person name="Serrano A."/>
            <person name="Linde D."/>
            <person name="Babiker R."/>
            <person name="Drula E."/>
            <person name="Ayuso-Fernandez I."/>
            <person name="Pacheco R."/>
            <person name="Padilla G."/>
            <person name="Ferreira P."/>
            <person name="Barriuso J."/>
            <person name="Kellner H."/>
            <person name="Castanera R."/>
            <person name="Alfaro M."/>
            <person name="Ramirez L."/>
            <person name="Pisabarro A.G."/>
            <person name="Kuo A."/>
            <person name="Tritt A."/>
            <person name="Lipzen A."/>
            <person name="He G."/>
            <person name="Yan M."/>
            <person name="Ng V."/>
            <person name="Cullen D."/>
            <person name="Martin F."/>
            <person name="Rosso M.-N."/>
            <person name="Henrissat B."/>
            <person name="Hibbett D."/>
            <person name="Martinez A.T."/>
            <person name="Grigoriev I.V."/>
        </authorList>
    </citation>
    <scope>NUCLEOTIDE SEQUENCE</scope>
    <source>
        <strain evidence="2">AH 40177</strain>
    </source>
</reference>
<name>A0A9P5PA44_9AGAR</name>